<name>A0A6A0AAS0_HAELA</name>
<dbReference type="AlphaFoldDB" id="A0A6A0AAS0"/>
<gene>
    <name evidence="2" type="ORF">HaLaN_28659</name>
</gene>
<organism evidence="2 3">
    <name type="scientific">Haematococcus lacustris</name>
    <name type="common">Green alga</name>
    <name type="synonym">Haematococcus pluvialis</name>
    <dbReference type="NCBI Taxonomy" id="44745"/>
    <lineage>
        <taxon>Eukaryota</taxon>
        <taxon>Viridiplantae</taxon>
        <taxon>Chlorophyta</taxon>
        <taxon>core chlorophytes</taxon>
        <taxon>Chlorophyceae</taxon>
        <taxon>CS clade</taxon>
        <taxon>Chlamydomonadales</taxon>
        <taxon>Haematococcaceae</taxon>
        <taxon>Haematococcus</taxon>
    </lineage>
</organism>
<feature type="non-terminal residue" evidence="2">
    <location>
        <position position="20"/>
    </location>
</feature>
<sequence length="20" mass="2309">MAVEEDIIRPEHSGLAKREK</sequence>
<keyword evidence="3" id="KW-1185">Reference proteome</keyword>
<feature type="region of interest" description="Disordered" evidence="1">
    <location>
        <begin position="1"/>
        <end position="20"/>
    </location>
</feature>
<protein>
    <submittedName>
        <fullName evidence="2">Uncharacterized protein</fullName>
    </submittedName>
</protein>
<feature type="non-terminal residue" evidence="2">
    <location>
        <position position="1"/>
    </location>
</feature>
<accession>A0A6A0AAS0</accession>
<evidence type="ECO:0000256" key="1">
    <source>
        <dbReference type="SAM" id="MobiDB-lite"/>
    </source>
</evidence>
<evidence type="ECO:0000313" key="3">
    <source>
        <dbReference type="Proteomes" id="UP000485058"/>
    </source>
</evidence>
<evidence type="ECO:0000313" key="2">
    <source>
        <dbReference type="EMBL" id="GFH29909.1"/>
    </source>
</evidence>
<dbReference type="Proteomes" id="UP000485058">
    <property type="component" value="Unassembled WGS sequence"/>
</dbReference>
<comment type="caution">
    <text evidence="2">The sequence shown here is derived from an EMBL/GenBank/DDBJ whole genome shotgun (WGS) entry which is preliminary data.</text>
</comment>
<reference evidence="2 3" key="1">
    <citation type="submission" date="2020-02" db="EMBL/GenBank/DDBJ databases">
        <title>Draft genome sequence of Haematococcus lacustris strain NIES-144.</title>
        <authorList>
            <person name="Morimoto D."/>
            <person name="Nakagawa S."/>
            <person name="Yoshida T."/>
            <person name="Sawayama S."/>
        </authorList>
    </citation>
    <scope>NUCLEOTIDE SEQUENCE [LARGE SCALE GENOMIC DNA]</scope>
    <source>
        <strain evidence="2 3">NIES-144</strain>
    </source>
</reference>
<proteinExistence type="predicted"/>
<dbReference type="EMBL" id="BLLF01004591">
    <property type="protein sequence ID" value="GFH29909.1"/>
    <property type="molecule type" value="Genomic_DNA"/>
</dbReference>